<feature type="transmembrane region" description="Helical" evidence="2">
    <location>
        <begin position="269"/>
        <end position="288"/>
    </location>
</feature>
<name>A0ABR5F6Q6_9ACTN</name>
<feature type="transmembrane region" description="Helical" evidence="2">
    <location>
        <begin position="212"/>
        <end position="239"/>
    </location>
</feature>
<proteinExistence type="predicted"/>
<accession>A0ABR5F6Q6</accession>
<dbReference type="EMBL" id="JWIO01000006">
    <property type="protein sequence ID" value="KLL12335.1"/>
    <property type="molecule type" value="Genomic_DNA"/>
</dbReference>
<keyword evidence="2" id="KW-0812">Transmembrane</keyword>
<feature type="transmembrane region" description="Helical" evidence="2">
    <location>
        <begin position="76"/>
        <end position="94"/>
    </location>
</feature>
<feature type="region of interest" description="Disordered" evidence="1">
    <location>
        <begin position="1"/>
        <end position="50"/>
    </location>
</feature>
<comment type="caution">
    <text evidence="3">The sequence shown here is derived from an EMBL/GenBank/DDBJ whole genome shotgun (WGS) entry which is preliminary data.</text>
</comment>
<organism evidence="3 4">
    <name type="scientific">Protofrankia coriariae</name>
    <dbReference type="NCBI Taxonomy" id="1562887"/>
    <lineage>
        <taxon>Bacteria</taxon>
        <taxon>Bacillati</taxon>
        <taxon>Actinomycetota</taxon>
        <taxon>Actinomycetes</taxon>
        <taxon>Frankiales</taxon>
        <taxon>Frankiaceae</taxon>
        <taxon>Protofrankia</taxon>
    </lineage>
</organism>
<evidence type="ECO:0000256" key="2">
    <source>
        <dbReference type="SAM" id="Phobius"/>
    </source>
</evidence>
<evidence type="ECO:0000313" key="3">
    <source>
        <dbReference type="EMBL" id="KLL12335.1"/>
    </source>
</evidence>
<protein>
    <submittedName>
        <fullName evidence="3">Membrane protein</fullName>
    </submittedName>
</protein>
<feature type="compositionally biased region" description="Low complexity" evidence="1">
    <location>
        <begin position="31"/>
        <end position="41"/>
    </location>
</feature>
<evidence type="ECO:0000313" key="4">
    <source>
        <dbReference type="Proteomes" id="UP000035425"/>
    </source>
</evidence>
<sequence>MRRDDVPVGPTAPATLSSPAVRPGPRAVLQGSSFRGSSFRGSGDDAPQPRAVFPKPRAAFPRAVLVVAALLRRQPWLITAALCGLSLALGLTGPDTPAQEYRVWLFKHGGAVLWDDQWYGGHTVPGYSVLFPPLGALFGVQALGCFACVASTMIVTRLLRGRGRTHGHDLALVWFSVATVANLVVGRMPFALGMAFGGLALLGVRERRTKMAWAGAIGSSLASPLAGGFVLLIGVALLGTLPRRRVLPLAGAMSGIVVALLFPEHGVQPFPAMTFLSLLALIGAGLLVVPRHEVAIRRGLMLWAASAAVFFFVPTQIGGNIARPATLLAGPLAAMLLARRPRVLLVVAIPLLGWQIGPVHGALATYGDASGQAGYYTGLLDYLDHGPVAVGRVEIPFTRAHWEASFVAPHVPLARGWERQLDMEYNSLFYDGTLSPETYHKWLLERGVRFVARPDVELDSSAVEEAKLLDVGLPYLELVWSDAHWKVWLVTDSPGLVRGPAALTELGVSSLAVNFHAPGVATVLVHFTPYWQLDDGHEACVFEAADGWTGILTEQPGPVRLSAKLTVSGLTRASALDCPPDPRVH</sequence>
<feature type="transmembrane region" description="Helical" evidence="2">
    <location>
        <begin position="300"/>
        <end position="317"/>
    </location>
</feature>
<feature type="transmembrane region" description="Helical" evidence="2">
    <location>
        <begin position="171"/>
        <end position="192"/>
    </location>
</feature>
<gene>
    <name evidence="3" type="ORF">FrCorBMG51_06400</name>
</gene>
<reference evidence="3 4" key="1">
    <citation type="submission" date="2014-12" db="EMBL/GenBank/DDBJ databases">
        <title>Frankia sp. BMG5.1 draft genome.</title>
        <authorList>
            <person name="Gtari M."/>
            <person name="Ghodhbane-Gtari F."/>
            <person name="Nouioui I."/>
            <person name="Ktari A."/>
            <person name="Hezbri K."/>
            <person name="Mimouni W."/>
            <person name="Sbissi I."/>
            <person name="Ayari A."/>
            <person name="Yamanaka T."/>
            <person name="Normand P."/>
            <person name="Tisa L.S."/>
            <person name="Boudabous A."/>
        </authorList>
    </citation>
    <scope>NUCLEOTIDE SEQUENCE [LARGE SCALE GENOMIC DNA]</scope>
    <source>
        <strain evidence="3 4">BMG5.1</strain>
    </source>
</reference>
<keyword evidence="2" id="KW-1133">Transmembrane helix</keyword>
<dbReference type="Proteomes" id="UP000035425">
    <property type="component" value="Unassembled WGS sequence"/>
</dbReference>
<keyword evidence="4" id="KW-1185">Reference proteome</keyword>
<feature type="transmembrane region" description="Helical" evidence="2">
    <location>
        <begin position="246"/>
        <end position="263"/>
    </location>
</feature>
<keyword evidence="2" id="KW-0472">Membrane</keyword>
<feature type="transmembrane region" description="Helical" evidence="2">
    <location>
        <begin position="134"/>
        <end position="159"/>
    </location>
</feature>
<evidence type="ECO:0000256" key="1">
    <source>
        <dbReference type="SAM" id="MobiDB-lite"/>
    </source>
</evidence>